<evidence type="ECO:0000313" key="2">
    <source>
        <dbReference type="EMBL" id="OWF54652.1"/>
    </source>
</evidence>
<keyword evidence="3" id="KW-1185">Reference proteome</keyword>
<accession>A0A210R104</accession>
<feature type="compositionally biased region" description="Polar residues" evidence="1">
    <location>
        <begin position="230"/>
        <end position="243"/>
    </location>
</feature>
<gene>
    <name evidence="2" type="ORF">KP79_PYT04378</name>
</gene>
<reference evidence="2 3" key="1">
    <citation type="journal article" date="2017" name="Nat. Ecol. Evol.">
        <title>Scallop genome provides insights into evolution of bilaterian karyotype and development.</title>
        <authorList>
            <person name="Wang S."/>
            <person name="Zhang J."/>
            <person name="Jiao W."/>
            <person name="Li J."/>
            <person name="Xun X."/>
            <person name="Sun Y."/>
            <person name="Guo X."/>
            <person name="Huan P."/>
            <person name="Dong B."/>
            <person name="Zhang L."/>
            <person name="Hu X."/>
            <person name="Sun X."/>
            <person name="Wang J."/>
            <person name="Zhao C."/>
            <person name="Wang Y."/>
            <person name="Wang D."/>
            <person name="Huang X."/>
            <person name="Wang R."/>
            <person name="Lv J."/>
            <person name="Li Y."/>
            <person name="Zhang Z."/>
            <person name="Liu B."/>
            <person name="Lu W."/>
            <person name="Hui Y."/>
            <person name="Liang J."/>
            <person name="Zhou Z."/>
            <person name="Hou R."/>
            <person name="Li X."/>
            <person name="Liu Y."/>
            <person name="Li H."/>
            <person name="Ning X."/>
            <person name="Lin Y."/>
            <person name="Zhao L."/>
            <person name="Xing Q."/>
            <person name="Dou J."/>
            <person name="Li Y."/>
            <person name="Mao J."/>
            <person name="Guo H."/>
            <person name="Dou H."/>
            <person name="Li T."/>
            <person name="Mu C."/>
            <person name="Jiang W."/>
            <person name="Fu Q."/>
            <person name="Fu X."/>
            <person name="Miao Y."/>
            <person name="Liu J."/>
            <person name="Yu Q."/>
            <person name="Li R."/>
            <person name="Liao H."/>
            <person name="Li X."/>
            <person name="Kong Y."/>
            <person name="Jiang Z."/>
            <person name="Chourrout D."/>
            <person name="Li R."/>
            <person name="Bao Z."/>
        </authorList>
    </citation>
    <scope>NUCLEOTIDE SEQUENCE [LARGE SCALE GENOMIC DNA]</scope>
    <source>
        <strain evidence="2 3">PY_sf001</strain>
    </source>
</reference>
<dbReference type="STRING" id="6573.A0A210R104"/>
<organism evidence="2 3">
    <name type="scientific">Mizuhopecten yessoensis</name>
    <name type="common">Japanese scallop</name>
    <name type="synonym">Patinopecten yessoensis</name>
    <dbReference type="NCBI Taxonomy" id="6573"/>
    <lineage>
        <taxon>Eukaryota</taxon>
        <taxon>Metazoa</taxon>
        <taxon>Spiralia</taxon>
        <taxon>Lophotrochozoa</taxon>
        <taxon>Mollusca</taxon>
        <taxon>Bivalvia</taxon>
        <taxon>Autobranchia</taxon>
        <taxon>Pteriomorphia</taxon>
        <taxon>Pectinida</taxon>
        <taxon>Pectinoidea</taxon>
        <taxon>Pectinidae</taxon>
        <taxon>Mizuhopecten</taxon>
    </lineage>
</organism>
<dbReference type="EMBL" id="NEDP02000942">
    <property type="protein sequence ID" value="OWF54652.1"/>
    <property type="molecule type" value="Genomic_DNA"/>
</dbReference>
<sequence length="566" mass="63747">MSNGTELVNMPQSEIPGQVAPVVAQKEMEPALITLEQSSHTDESPTGRENKAFQEEAVTSPEETRPMLTYMDFMPNYIAQATSPDEAPTYARFSFIVDQANAWLNANQDFTVWKCESISYKLVEEDQYDTKGVLHSESSYGVNRFVMGLRLWLVPRISDTMPVAQIGYTTAIPGEPYTDEDQGTAVQWEKTQAISSGGGNFAHDMLTTVVSSLIPPGTNKGNDKDEKAGEQSTTVTDITNKEGSQPVPERRDIAAHLSEPTHRVSAAYYTTMTSTIKGLNKKLTRKPLPGVILNVENLTLRASTEQSRPQIVMDPECTSWAEVGRRNTVYVFAIRIFYLKGREEFCTIGFHDELPDMMRAGPSIKFGPFSNVVDRMGYWLKHQKNIRVVNMQSVNMQCNLDQSNVYQVKSDVSGFMETAHLSTRYAKVLRLFYVTTASKSDLPPYTAVKLNTRLFAPVRRGEKTFESFPKTMERVIKWLDYLRIPPFFVETVSYQIYTHGVGKAVLPDRVDSSVNRNSGRHILNTIRLYMPSDFIEPPPELAPDVATVDQGWEKCMNQTFTELITI</sequence>
<dbReference type="OrthoDB" id="6283821at2759"/>
<feature type="region of interest" description="Disordered" evidence="1">
    <location>
        <begin position="35"/>
        <end position="61"/>
    </location>
</feature>
<dbReference type="AlphaFoldDB" id="A0A210R104"/>
<evidence type="ECO:0000313" key="3">
    <source>
        <dbReference type="Proteomes" id="UP000242188"/>
    </source>
</evidence>
<name>A0A210R104_MIZYE</name>
<protein>
    <submittedName>
        <fullName evidence="2">Uncharacterized protein</fullName>
    </submittedName>
</protein>
<feature type="region of interest" description="Disordered" evidence="1">
    <location>
        <begin position="214"/>
        <end position="248"/>
    </location>
</feature>
<feature type="compositionally biased region" description="Basic and acidic residues" evidence="1">
    <location>
        <begin position="39"/>
        <end position="54"/>
    </location>
</feature>
<dbReference type="Proteomes" id="UP000242188">
    <property type="component" value="Unassembled WGS sequence"/>
</dbReference>
<proteinExistence type="predicted"/>
<comment type="caution">
    <text evidence="2">The sequence shown here is derived from an EMBL/GenBank/DDBJ whole genome shotgun (WGS) entry which is preliminary data.</text>
</comment>
<evidence type="ECO:0000256" key="1">
    <source>
        <dbReference type="SAM" id="MobiDB-lite"/>
    </source>
</evidence>